<comment type="caution">
    <text evidence="2">The sequence shown here is derived from an EMBL/GenBank/DDBJ whole genome shotgun (WGS) entry which is preliminary data.</text>
</comment>
<keyword evidence="3" id="KW-1185">Reference proteome</keyword>
<dbReference type="OrthoDB" id="7285302at2"/>
<dbReference type="Proteomes" id="UP000322110">
    <property type="component" value="Unassembled WGS sequence"/>
</dbReference>
<protein>
    <submittedName>
        <fullName evidence="2">Uncharacterized protein</fullName>
    </submittedName>
</protein>
<feature type="compositionally biased region" description="Pro residues" evidence="1">
    <location>
        <begin position="123"/>
        <end position="133"/>
    </location>
</feature>
<dbReference type="EMBL" id="VUKA01000020">
    <property type="protein sequence ID" value="KAA2211597.1"/>
    <property type="molecule type" value="Genomic_DNA"/>
</dbReference>
<organism evidence="2 3">
    <name type="scientific">Teichococcus oryzae</name>
    <dbReference type="NCBI Taxonomy" id="1608942"/>
    <lineage>
        <taxon>Bacteria</taxon>
        <taxon>Pseudomonadati</taxon>
        <taxon>Pseudomonadota</taxon>
        <taxon>Alphaproteobacteria</taxon>
        <taxon>Acetobacterales</taxon>
        <taxon>Roseomonadaceae</taxon>
        <taxon>Roseomonas</taxon>
    </lineage>
</organism>
<evidence type="ECO:0000313" key="2">
    <source>
        <dbReference type="EMBL" id="KAA2211597.1"/>
    </source>
</evidence>
<evidence type="ECO:0000313" key="3">
    <source>
        <dbReference type="Proteomes" id="UP000322110"/>
    </source>
</evidence>
<dbReference type="AlphaFoldDB" id="A0A5B2TAN2"/>
<evidence type="ECO:0000256" key="1">
    <source>
        <dbReference type="SAM" id="MobiDB-lite"/>
    </source>
</evidence>
<feature type="compositionally biased region" description="Pro residues" evidence="1">
    <location>
        <begin position="84"/>
        <end position="96"/>
    </location>
</feature>
<feature type="region of interest" description="Disordered" evidence="1">
    <location>
        <begin position="82"/>
        <end position="137"/>
    </location>
</feature>
<sequence>MADLTLEQRSAAESRGCRFVPATREHVATLAMQRRVFWVDGHAFLVLRPDGFLETAATLQRLLKQPLPALVCLPVDPQATAPACPDPEAPSLPPPEAGQAEVSRLPPEAARPRARAPAQVSSPVPPPSPPVQPVRPSQAALVETVQLVSACLSAHPVPQEELEALIRGTHQAVLRIRSAQEQLEPRQTRPAAKL</sequence>
<proteinExistence type="predicted"/>
<dbReference type="RefSeq" id="WP_149813922.1">
    <property type="nucleotide sequence ID" value="NZ_VUKA01000020.1"/>
</dbReference>
<gene>
    <name evidence="2" type="ORF">F0Q34_19245</name>
</gene>
<name>A0A5B2TAN2_9PROT</name>
<reference evidence="2 3" key="1">
    <citation type="journal article" date="2015" name="Int. J. Syst. Evol. Microbiol.">
        <title>Roseomonas oryzae sp. nov., isolated from paddy rhizosphere soil.</title>
        <authorList>
            <person name="Ramaprasad E.V."/>
            <person name="Sasikala Ch."/>
            <person name="Ramana Ch.V."/>
        </authorList>
    </citation>
    <scope>NUCLEOTIDE SEQUENCE [LARGE SCALE GENOMIC DNA]</scope>
    <source>
        <strain evidence="2 3">KCTC 42542</strain>
    </source>
</reference>
<accession>A0A5B2TAN2</accession>